<evidence type="ECO:0000313" key="2">
    <source>
        <dbReference type="EMBL" id="GAA0904848.1"/>
    </source>
</evidence>
<proteinExistence type="predicted"/>
<evidence type="ECO:0000256" key="1">
    <source>
        <dbReference type="SAM" id="MobiDB-lite"/>
    </source>
</evidence>
<dbReference type="RefSeq" id="WP_343946357.1">
    <property type="nucleotide sequence ID" value="NZ_BAAAHP010000268.1"/>
</dbReference>
<protein>
    <recommendedName>
        <fullName evidence="4">DUF5709 domain-containing protein</fullName>
    </recommendedName>
</protein>
<gene>
    <name evidence="2" type="ORF">GCM10009559_72740</name>
</gene>
<dbReference type="Proteomes" id="UP001499967">
    <property type="component" value="Unassembled WGS sequence"/>
</dbReference>
<evidence type="ECO:0000313" key="3">
    <source>
        <dbReference type="Proteomes" id="UP001499967"/>
    </source>
</evidence>
<feature type="region of interest" description="Disordered" evidence="1">
    <location>
        <begin position="28"/>
        <end position="147"/>
    </location>
</feature>
<feature type="compositionally biased region" description="Low complexity" evidence="1">
    <location>
        <begin position="33"/>
        <end position="44"/>
    </location>
</feature>
<organism evidence="2 3">
    <name type="scientific">Pseudonocardia zijingensis</name>
    <dbReference type="NCBI Taxonomy" id="153376"/>
    <lineage>
        <taxon>Bacteria</taxon>
        <taxon>Bacillati</taxon>
        <taxon>Actinomycetota</taxon>
        <taxon>Actinomycetes</taxon>
        <taxon>Pseudonocardiales</taxon>
        <taxon>Pseudonocardiaceae</taxon>
        <taxon>Pseudonocardia</taxon>
    </lineage>
</organism>
<dbReference type="EMBL" id="BAAAHP010000268">
    <property type="protein sequence ID" value="GAA0904848.1"/>
    <property type="molecule type" value="Genomic_DNA"/>
</dbReference>
<feature type="compositionally biased region" description="Low complexity" evidence="1">
    <location>
        <begin position="127"/>
        <end position="147"/>
    </location>
</feature>
<evidence type="ECO:0008006" key="4">
    <source>
        <dbReference type="Google" id="ProtNLM"/>
    </source>
</evidence>
<name>A0ABP3YTN3_9PSEU</name>
<reference evidence="3" key="1">
    <citation type="journal article" date="2019" name="Int. J. Syst. Evol. Microbiol.">
        <title>The Global Catalogue of Microorganisms (GCM) 10K type strain sequencing project: providing services to taxonomists for standard genome sequencing and annotation.</title>
        <authorList>
            <consortium name="The Broad Institute Genomics Platform"/>
            <consortium name="The Broad Institute Genome Sequencing Center for Infectious Disease"/>
            <person name="Wu L."/>
            <person name="Ma J."/>
        </authorList>
    </citation>
    <scope>NUCLEOTIDE SEQUENCE [LARGE SCALE GENOMIC DNA]</scope>
    <source>
        <strain evidence="3">JCM 11117</strain>
    </source>
</reference>
<accession>A0ABP3YTN3</accession>
<feature type="compositionally biased region" description="Basic and acidic residues" evidence="1">
    <location>
        <begin position="83"/>
        <end position="96"/>
    </location>
</feature>
<comment type="caution">
    <text evidence="2">The sequence shown here is derived from an EMBL/GenBank/DDBJ whole genome shotgun (WGS) entry which is preliminary data.</text>
</comment>
<sequence>MAQRDRDEEQPGRIVIADGGAALEAPDAMDGLAVGAEHGASGEEAALHVTDDPAAPGVTEPSVAGAPELDDPAPEDAVNSDPEAERAQEQAARDVAADGDVFDPGLPVLPDEPGGGPDAARVDRSPDAGGAAAGADGRQDAGPEAWG</sequence>
<keyword evidence="3" id="KW-1185">Reference proteome</keyword>